<dbReference type="EMBL" id="LAXD01000001">
    <property type="protein sequence ID" value="KWW98404.1"/>
    <property type="molecule type" value="Genomic_DNA"/>
</dbReference>
<feature type="compositionally biased region" description="Basic and acidic residues" evidence="1">
    <location>
        <begin position="7"/>
        <end position="16"/>
    </location>
</feature>
<dbReference type="AlphaFoldDB" id="A0A132MKM0"/>
<name>A0A132MKM0_9ACTN</name>
<dbReference type="GO" id="GO:0004810">
    <property type="term" value="F:CCA tRNA nucleotidyltransferase activity"/>
    <property type="evidence" value="ECO:0007669"/>
    <property type="project" value="UniProtKB-EC"/>
</dbReference>
<keyword evidence="2" id="KW-0808">Transferase</keyword>
<reference evidence="3" key="1">
    <citation type="submission" date="2015-04" db="EMBL/GenBank/DDBJ databases">
        <title>Physiological reanalysis, assessment of diazotrophy, and genome sequences of multiple isolates of Streptomyces thermoautotrophicus.</title>
        <authorList>
            <person name="MacKellar D.C."/>
            <person name="Lieber L."/>
            <person name="Norman J."/>
            <person name="Bolger A."/>
            <person name="Tobin C."/>
            <person name="Murray J.W."/>
            <person name="Chang R."/>
            <person name="Ford T."/>
            <person name="Nguyen P.Q."/>
            <person name="Woodward J."/>
            <person name="Permingeat H."/>
            <person name="Joshi N.S."/>
            <person name="Silver P.A."/>
            <person name="Usadel B."/>
            <person name="Rutherford A.W."/>
            <person name="Friesen M."/>
            <person name="Prell J."/>
        </authorList>
    </citation>
    <scope>NUCLEOTIDE SEQUENCE [LARGE SCALE GENOMIC DNA]</scope>
    <source>
        <strain evidence="3">H1</strain>
    </source>
</reference>
<keyword evidence="3" id="KW-1185">Reference proteome</keyword>
<feature type="region of interest" description="Disordered" evidence="1">
    <location>
        <begin position="1"/>
        <end position="24"/>
    </location>
</feature>
<dbReference type="EC" id="2.7.7.72" evidence="2"/>
<accession>A0A132MKM0</accession>
<keyword evidence="2" id="KW-0548">Nucleotidyltransferase</keyword>
<organism evidence="2 3">
    <name type="scientific">Carbonactinospora thermoautotrophica</name>
    <dbReference type="NCBI Taxonomy" id="1469144"/>
    <lineage>
        <taxon>Bacteria</taxon>
        <taxon>Bacillati</taxon>
        <taxon>Actinomycetota</taxon>
        <taxon>Actinomycetes</taxon>
        <taxon>Kitasatosporales</taxon>
        <taxon>Carbonactinosporaceae</taxon>
        <taxon>Carbonactinospora</taxon>
    </lineage>
</organism>
<feature type="region of interest" description="Disordered" evidence="1">
    <location>
        <begin position="39"/>
        <end position="72"/>
    </location>
</feature>
<dbReference type="STRING" id="1469144.LI90_24"/>
<protein>
    <submittedName>
        <fullName evidence="2">tRNA nucleotidyltransferase</fullName>
        <ecNumber evidence="2">2.7.7.72</ecNumber>
    </submittedName>
</protein>
<evidence type="ECO:0000256" key="1">
    <source>
        <dbReference type="SAM" id="MobiDB-lite"/>
    </source>
</evidence>
<comment type="caution">
    <text evidence="2">The sequence shown here is derived from an EMBL/GenBank/DDBJ whole genome shotgun (WGS) entry which is preliminary data.</text>
</comment>
<dbReference type="Proteomes" id="UP000070188">
    <property type="component" value="Unassembled WGS sequence"/>
</dbReference>
<evidence type="ECO:0000313" key="2">
    <source>
        <dbReference type="EMBL" id="KWW98404.1"/>
    </source>
</evidence>
<evidence type="ECO:0000313" key="3">
    <source>
        <dbReference type="Proteomes" id="UP000070188"/>
    </source>
</evidence>
<sequence length="72" mass="7862">MAGVRETPGEVVDHGGDAQQLADRPPLRITQRCRSGYLPTRGATGGGHRCQAYETTPAPSPPRRPRIEEWPV</sequence>
<gene>
    <name evidence="2" type="ORF">LI90_24</name>
</gene>
<proteinExistence type="predicted"/>